<protein>
    <submittedName>
        <fullName evidence="5">Uncharacterized protein LOC111105797</fullName>
    </submittedName>
</protein>
<accession>A0A8B8AXN1</accession>
<dbReference type="SMART" id="SM00110">
    <property type="entry name" value="C1Q"/>
    <property type="match status" value="1"/>
</dbReference>
<name>A0A8B8AXN1_CRAVI</name>
<dbReference type="Proteomes" id="UP000694844">
    <property type="component" value="Chromosome 8"/>
</dbReference>
<dbReference type="PROSITE" id="PS50871">
    <property type="entry name" value="C1Q"/>
    <property type="match status" value="1"/>
</dbReference>
<evidence type="ECO:0000313" key="4">
    <source>
        <dbReference type="Proteomes" id="UP000694844"/>
    </source>
</evidence>
<dbReference type="Gene3D" id="2.60.120.40">
    <property type="match status" value="1"/>
</dbReference>
<dbReference type="RefSeq" id="XP_022295891.1">
    <property type="nucleotide sequence ID" value="XM_022440183.1"/>
</dbReference>
<reference evidence="5" key="1">
    <citation type="submission" date="2025-08" db="UniProtKB">
        <authorList>
            <consortium name="RefSeq"/>
        </authorList>
    </citation>
    <scope>IDENTIFICATION</scope>
    <source>
        <tissue evidence="5">Whole sample</tissue>
    </source>
</reference>
<dbReference type="AlphaFoldDB" id="A0A8B8AXN1"/>
<feature type="coiled-coil region" evidence="1">
    <location>
        <begin position="140"/>
        <end position="172"/>
    </location>
</feature>
<dbReference type="OrthoDB" id="6192630at2759"/>
<dbReference type="InterPro" id="IPR008983">
    <property type="entry name" value="Tumour_necrosis_fac-like_dom"/>
</dbReference>
<dbReference type="InterPro" id="IPR001073">
    <property type="entry name" value="C1q_dom"/>
</dbReference>
<dbReference type="KEGG" id="cvn:111105797"/>
<keyword evidence="4" id="KW-1185">Reference proteome</keyword>
<keyword evidence="2" id="KW-0732">Signal</keyword>
<evidence type="ECO:0000313" key="5">
    <source>
        <dbReference type="RefSeq" id="XP_022295891.1"/>
    </source>
</evidence>
<dbReference type="GeneID" id="111105797"/>
<organism evidence="4 5">
    <name type="scientific">Crassostrea virginica</name>
    <name type="common">Eastern oyster</name>
    <dbReference type="NCBI Taxonomy" id="6565"/>
    <lineage>
        <taxon>Eukaryota</taxon>
        <taxon>Metazoa</taxon>
        <taxon>Spiralia</taxon>
        <taxon>Lophotrochozoa</taxon>
        <taxon>Mollusca</taxon>
        <taxon>Bivalvia</taxon>
        <taxon>Autobranchia</taxon>
        <taxon>Pteriomorphia</taxon>
        <taxon>Ostreida</taxon>
        <taxon>Ostreoidea</taxon>
        <taxon>Ostreidae</taxon>
        <taxon>Crassostrea</taxon>
    </lineage>
</organism>
<dbReference type="Pfam" id="PF00386">
    <property type="entry name" value="C1q"/>
    <property type="match status" value="1"/>
</dbReference>
<feature type="signal peptide" evidence="2">
    <location>
        <begin position="1"/>
        <end position="17"/>
    </location>
</feature>
<proteinExistence type="predicted"/>
<keyword evidence="1" id="KW-0175">Coiled coil</keyword>
<feature type="coiled-coil region" evidence="1">
    <location>
        <begin position="44"/>
        <end position="106"/>
    </location>
</feature>
<dbReference type="SUPFAM" id="SSF49842">
    <property type="entry name" value="TNF-like"/>
    <property type="match status" value="1"/>
</dbReference>
<evidence type="ECO:0000256" key="1">
    <source>
        <dbReference type="SAM" id="Coils"/>
    </source>
</evidence>
<evidence type="ECO:0000259" key="3">
    <source>
        <dbReference type="PROSITE" id="PS50871"/>
    </source>
</evidence>
<feature type="domain" description="C1q" evidence="3">
    <location>
        <begin position="239"/>
        <end position="371"/>
    </location>
</feature>
<evidence type="ECO:0000256" key="2">
    <source>
        <dbReference type="SAM" id="SignalP"/>
    </source>
</evidence>
<feature type="chain" id="PRO_5034537335" evidence="2">
    <location>
        <begin position="18"/>
        <end position="371"/>
    </location>
</feature>
<sequence length="371" mass="41152">MLLNFFIRAALVQTVWGILQNNNHPATTSSPDGIVLQQTLGLLVVELDKRVNDLQNKVAGLEADRQQYLDKVTKLETSLSSERLKVESLQQTLEGQNASLASLQLENSLLKNATLQLNFTASSLIAKHLETSLSAERLEVESLRQILEGQNASLAELQLDNYLQKNASLQLNSTLSSVIADHQDMQANIENLKNFSMPLIQKDFNNMETQIKRILYHEISIAGNLSNVQNVLHDLHDYVYRKKPAFTAYLDGSFQSNGAIILPHVYSNMGSLYDPTTGIFTTDQTGNYAFYVGLECTGKGMKIVELVKDGNKIAHATCFPKDTGNTDDTGIYYGSTFCVHHLDVGSKVWIKDTRHENVIVGGKTTLSGFLL</sequence>
<gene>
    <name evidence="5" type="primary">LOC111105797</name>
</gene>